<keyword evidence="6" id="KW-0175">Coiled coil</keyword>
<reference evidence="8 9" key="1">
    <citation type="journal article" date="2018" name="BMC Genomics">
        <title>Genomic evidence for intraspecific hybridization in a clonal and extremely halotolerant yeast.</title>
        <authorList>
            <person name="Gostincar C."/>
            <person name="Stajich J.E."/>
            <person name="Zupancic J."/>
            <person name="Zalar P."/>
            <person name="Gunde-Cimerman N."/>
        </authorList>
    </citation>
    <scope>NUCLEOTIDE SEQUENCE [LARGE SCALE GENOMIC DNA]</scope>
    <source>
        <strain evidence="8 9">EXF-171</strain>
    </source>
</reference>
<evidence type="ECO:0000313" key="9">
    <source>
        <dbReference type="Proteomes" id="UP000281468"/>
    </source>
</evidence>
<comment type="function">
    <text evidence="3">Component of the mitochondrial ribosome (mitoribosome), a dedicated translation machinery responsible for the synthesis of mitochondrial genome-encoded proteins, including at least some of the essential transmembrane subunits of the mitochondrial respiratory chain. The mitoribosomes are attached to the mitochondrial inner membrane and translation products are cotranslationally integrated into the membrane.</text>
</comment>
<proteinExistence type="inferred from homology"/>
<feature type="region of interest" description="Disordered" evidence="7">
    <location>
        <begin position="79"/>
        <end position="134"/>
    </location>
</feature>
<dbReference type="FunFam" id="3.90.280.10:FF:000004">
    <property type="entry name" value="Mitochondrial large ribosomal subunit YmL35"/>
    <property type="match status" value="1"/>
</dbReference>
<evidence type="ECO:0000256" key="6">
    <source>
        <dbReference type="SAM" id="Coils"/>
    </source>
</evidence>
<feature type="coiled-coil region" evidence="6">
    <location>
        <begin position="156"/>
        <end position="183"/>
    </location>
</feature>
<dbReference type="PANTHER" id="PTHR11362:SF82">
    <property type="entry name" value="PHOSPHATIDYLETHANOLAMINE-BINDING PROTEIN 4"/>
    <property type="match status" value="1"/>
</dbReference>
<evidence type="ECO:0000256" key="4">
    <source>
        <dbReference type="ARBA" id="ARBA00038016"/>
    </source>
</evidence>
<dbReference type="VEuPathDB" id="FungiDB:BTJ68_09949"/>
<organism evidence="8 9">
    <name type="scientific">Hortaea werneckii</name>
    <name type="common">Black yeast</name>
    <name type="synonym">Cladosporium werneckii</name>
    <dbReference type="NCBI Taxonomy" id="91943"/>
    <lineage>
        <taxon>Eukaryota</taxon>
        <taxon>Fungi</taxon>
        <taxon>Dikarya</taxon>
        <taxon>Ascomycota</taxon>
        <taxon>Pezizomycotina</taxon>
        <taxon>Dothideomycetes</taxon>
        <taxon>Dothideomycetidae</taxon>
        <taxon>Mycosphaerellales</taxon>
        <taxon>Teratosphaeriaceae</taxon>
        <taxon>Hortaea</taxon>
    </lineage>
</organism>
<evidence type="ECO:0000256" key="3">
    <source>
        <dbReference type="ARBA" id="ARBA00037226"/>
    </source>
</evidence>
<evidence type="ECO:0000313" key="8">
    <source>
        <dbReference type="EMBL" id="RMY79241.1"/>
    </source>
</evidence>
<evidence type="ECO:0000256" key="7">
    <source>
        <dbReference type="SAM" id="MobiDB-lite"/>
    </source>
</evidence>
<dbReference type="SUPFAM" id="SSF49777">
    <property type="entry name" value="PEBP-like"/>
    <property type="match status" value="1"/>
</dbReference>
<feature type="compositionally biased region" description="Polar residues" evidence="7">
    <location>
        <begin position="79"/>
        <end position="88"/>
    </location>
</feature>
<evidence type="ECO:0000256" key="1">
    <source>
        <dbReference type="ARBA" id="ARBA00004173"/>
    </source>
</evidence>
<dbReference type="AlphaFoldDB" id="A0A3M7ERR8"/>
<dbReference type="Proteomes" id="UP000281468">
    <property type="component" value="Unassembled WGS sequence"/>
</dbReference>
<dbReference type="InterPro" id="IPR035810">
    <property type="entry name" value="PEBP_euk"/>
</dbReference>
<dbReference type="InterPro" id="IPR036610">
    <property type="entry name" value="PEBP-like_sf"/>
</dbReference>
<name>A0A3M7ERR8_HORWE</name>
<gene>
    <name evidence="8" type="ORF">D0862_13219</name>
</gene>
<comment type="similarity">
    <text evidence="4">Belongs to the phosphatidylethanolamine-binding protein family. Mitochondrion-specific ribosomal protein mL38 subfamily.</text>
</comment>
<keyword evidence="2" id="KW-0496">Mitochondrion</keyword>
<comment type="caution">
    <text evidence="8">The sequence shown here is derived from an EMBL/GenBank/DDBJ whole genome shotgun (WGS) entry which is preliminary data.</text>
</comment>
<dbReference type="Gene3D" id="1.20.58.1180">
    <property type="match status" value="1"/>
</dbReference>
<dbReference type="CDD" id="cd00866">
    <property type="entry name" value="PEBP_euk"/>
    <property type="match status" value="1"/>
</dbReference>
<evidence type="ECO:0000256" key="5">
    <source>
        <dbReference type="ARBA" id="ARBA00039444"/>
    </source>
</evidence>
<comment type="subcellular location">
    <subcellularLocation>
        <location evidence="1">Mitochondrion</location>
    </subcellularLocation>
</comment>
<protein>
    <recommendedName>
        <fullName evidence="5">Large ribosomal subunit protein mL38</fullName>
    </recommendedName>
</protein>
<dbReference type="GO" id="GO:0005739">
    <property type="term" value="C:mitochondrion"/>
    <property type="evidence" value="ECO:0007669"/>
    <property type="project" value="UniProtKB-SubCell"/>
</dbReference>
<accession>A0A3M7ERR8</accession>
<dbReference type="PANTHER" id="PTHR11362">
    <property type="entry name" value="PHOSPHATIDYLETHANOLAMINE-BINDING PROTEIN"/>
    <property type="match status" value="1"/>
</dbReference>
<dbReference type="Gene3D" id="3.90.280.10">
    <property type="entry name" value="PEBP-like"/>
    <property type="match status" value="1"/>
</dbReference>
<dbReference type="Pfam" id="PF01161">
    <property type="entry name" value="PBP"/>
    <property type="match status" value="1"/>
</dbReference>
<dbReference type="EMBL" id="QWIQ01000704">
    <property type="protein sequence ID" value="RMY79241.1"/>
    <property type="molecule type" value="Genomic_DNA"/>
</dbReference>
<dbReference type="InterPro" id="IPR008914">
    <property type="entry name" value="PEBP"/>
</dbReference>
<feature type="region of interest" description="Disordered" evidence="7">
    <location>
        <begin position="27"/>
        <end position="46"/>
    </location>
</feature>
<sequence length="477" mass="54699">MNRFGSGFLLQAARGLRHFRKKFGGEVSGSLSPECDHPPPSFLEPQTERTREIMVLDRTTRPLARCWRCAHQARSFSISASSRLEAQQTPASESTPPPTSTSARDPNTVSTRSGERQLLREQGLQPIGSRRRRAAIATTSSIPFSQLPYQCFQEARSFLQEDRKEKLQQIQQQRDRIERLKAKQCAPQDEAHKELRLTSMRRRLDELKILADINDPMVKRRFEDGAGDMTKPIYRYLADKQWRAYKRTLLMQRITQMNVVPDVLPAIDPIVSTTLSFSGKRVQHGDFVSSLTSEKPPALDIQAYEKGEKLYTIAVVNPDVPSVQKDGYDYRCHFLASNVRLSPTSTLVRLGSLDSEQQVILSWLPAFAQKGLPYQRMSVFVFEQPKVEATENSEYRSLDVAEIKGMKKYTQRQGFKLRSFADRFSLKPVGVDLFRTQWDEYTAAVMQRAGVPGVDVEFKRKRIEPLPYQRKSSERYR</sequence>
<evidence type="ECO:0000256" key="2">
    <source>
        <dbReference type="ARBA" id="ARBA00023128"/>
    </source>
</evidence>